<dbReference type="Proteomes" id="UP000692954">
    <property type="component" value="Unassembled WGS sequence"/>
</dbReference>
<gene>
    <name evidence="1" type="ORF">PSON_ATCC_30995.1.T1280117</name>
</gene>
<comment type="caution">
    <text evidence="1">The sequence shown here is derived from an EMBL/GenBank/DDBJ whole genome shotgun (WGS) entry which is preliminary data.</text>
</comment>
<reference evidence="1" key="1">
    <citation type="submission" date="2021-01" db="EMBL/GenBank/DDBJ databases">
        <authorList>
            <consortium name="Genoscope - CEA"/>
            <person name="William W."/>
        </authorList>
    </citation>
    <scope>NUCLEOTIDE SEQUENCE</scope>
</reference>
<proteinExistence type="predicted"/>
<dbReference type="AlphaFoldDB" id="A0A8S1R042"/>
<organism evidence="1 2">
    <name type="scientific">Paramecium sonneborni</name>
    <dbReference type="NCBI Taxonomy" id="65129"/>
    <lineage>
        <taxon>Eukaryota</taxon>
        <taxon>Sar</taxon>
        <taxon>Alveolata</taxon>
        <taxon>Ciliophora</taxon>
        <taxon>Intramacronucleata</taxon>
        <taxon>Oligohymenophorea</taxon>
        <taxon>Peniculida</taxon>
        <taxon>Parameciidae</taxon>
        <taxon>Paramecium</taxon>
    </lineage>
</organism>
<evidence type="ECO:0000313" key="2">
    <source>
        <dbReference type="Proteomes" id="UP000692954"/>
    </source>
</evidence>
<sequence length="38" mass="4587">MKNILENFQLNLHNLMNHISIKQKTYIKAIFTNELDQQ</sequence>
<keyword evidence="2" id="KW-1185">Reference proteome</keyword>
<name>A0A8S1R042_9CILI</name>
<protein>
    <submittedName>
        <fullName evidence="1">Uncharacterized protein</fullName>
    </submittedName>
</protein>
<evidence type="ECO:0000313" key="1">
    <source>
        <dbReference type="EMBL" id="CAD8120865.1"/>
    </source>
</evidence>
<dbReference type="EMBL" id="CAJJDN010000128">
    <property type="protein sequence ID" value="CAD8120865.1"/>
    <property type="molecule type" value="Genomic_DNA"/>
</dbReference>
<accession>A0A8S1R042</accession>